<organism evidence="1 2">
    <name type="scientific">Corchorus olitorius</name>
    <dbReference type="NCBI Taxonomy" id="93759"/>
    <lineage>
        <taxon>Eukaryota</taxon>
        <taxon>Viridiplantae</taxon>
        <taxon>Streptophyta</taxon>
        <taxon>Embryophyta</taxon>
        <taxon>Tracheophyta</taxon>
        <taxon>Spermatophyta</taxon>
        <taxon>Magnoliopsida</taxon>
        <taxon>eudicotyledons</taxon>
        <taxon>Gunneridae</taxon>
        <taxon>Pentapetalae</taxon>
        <taxon>rosids</taxon>
        <taxon>malvids</taxon>
        <taxon>Malvales</taxon>
        <taxon>Malvaceae</taxon>
        <taxon>Grewioideae</taxon>
        <taxon>Apeibeae</taxon>
        <taxon>Corchorus</taxon>
    </lineage>
</organism>
<accession>A0A1R3KWF9</accession>
<protein>
    <submittedName>
        <fullName evidence="1">Uncharacterized protein</fullName>
    </submittedName>
</protein>
<evidence type="ECO:0000313" key="1">
    <source>
        <dbReference type="EMBL" id="OMP11406.1"/>
    </source>
</evidence>
<evidence type="ECO:0000313" key="2">
    <source>
        <dbReference type="Proteomes" id="UP000187203"/>
    </source>
</evidence>
<sequence>MSGSETVVMSIRESYLGHATEESDSFHAFRLWCRRDSYVQADHCL</sequence>
<name>A0A1R3KWF9_9ROSI</name>
<proteinExistence type="predicted"/>
<gene>
    <name evidence="1" type="ORF">COLO4_03832</name>
</gene>
<dbReference type="EMBL" id="AWUE01010705">
    <property type="protein sequence ID" value="OMP11406.1"/>
    <property type="molecule type" value="Genomic_DNA"/>
</dbReference>
<keyword evidence="2" id="KW-1185">Reference proteome</keyword>
<comment type="caution">
    <text evidence="1">The sequence shown here is derived from an EMBL/GenBank/DDBJ whole genome shotgun (WGS) entry which is preliminary data.</text>
</comment>
<dbReference type="AlphaFoldDB" id="A0A1R3KWF9"/>
<dbReference type="Proteomes" id="UP000187203">
    <property type="component" value="Unassembled WGS sequence"/>
</dbReference>
<reference evidence="2" key="1">
    <citation type="submission" date="2013-09" db="EMBL/GenBank/DDBJ databases">
        <title>Corchorus olitorius genome sequencing.</title>
        <authorList>
            <person name="Alam M."/>
            <person name="Haque M.S."/>
            <person name="Islam M.S."/>
            <person name="Emdad E.M."/>
            <person name="Islam M.M."/>
            <person name="Ahmed B."/>
            <person name="Halim A."/>
            <person name="Hossen Q.M.M."/>
            <person name="Hossain M.Z."/>
            <person name="Ahmed R."/>
            <person name="Khan M.M."/>
            <person name="Islam R."/>
            <person name="Rashid M.M."/>
            <person name="Khan S.A."/>
            <person name="Rahman M.S."/>
            <person name="Alam M."/>
            <person name="Yahiya A.S."/>
            <person name="Khan M.S."/>
            <person name="Azam M.S."/>
            <person name="Haque T."/>
            <person name="Lashkar M.Z.H."/>
            <person name="Akhand A.I."/>
            <person name="Morshed G."/>
            <person name="Roy S."/>
            <person name="Uddin K.S."/>
            <person name="Rabeya T."/>
            <person name="Hossain A.S."/>
            <person name="Chowdhury A."/>
            <person name="Snigdha A.R."/>
            <person name="Mortoza M.S."/>
            <person name="Matin S.A."/>
            <person name="Hoque S.M.E."/>
            <person name="Islam M.K."/>
            <person name="Roy D.K."/>
            <person name="Haider R."/>
            <person name="Moosa M.M."/>
            <person name="Elias S.M."/>
            <person name="Hasan A.M."/>
            <person name="Jahan S."/>
            <person name="Shafiuddin M."/>
            <person name="Mahmood N."/>
            <person name="Shommy N.S."/>
        </authorList>
    </citation>
    <scope>NUCLEOTIDE SEQUENCE [LARGE SCALE GENOMIC DNA]</scope>
    <source>
        <strain evidence="2">cv. O-4</strain>
    </source>
</reference>